<protein>
    <recommendedName>
        <fullName evidence="4">Bacteriorhodopsin</fullName>
    </recommendedName>
</protein>
<keyword evidence="1" id="KW-1133">Transmembrane helix</keyword>
<organism evidence="2 3">
    <name type="scientific">Christiangramia echinicola</name>
    <dbReference type="NCBI Taxonomy" id="279359"/>
    <lineage>
        <taxon>Bacteria</taxon>
        <taxon>Pseudomonadati</taxon>
        <taxon>Bacteroidota</taxon>
        <taxon>Flavobacteriia</taxon>
        <taxon>Flavobacteriales</taxon>
        <taxon>Flavobacteriaceae</taxon>
        <taxon>Christiangramia</taxon>
    </lineage>
</organism>
<feature type="transmembrane region" description="Helical" evidence="1">
    <location>
        <begin position="12"/>
        <end position="31"/>
    </location>
</feature>
<keyword evidence="3" id="KW-1185">Reference proteome</keyword>
<keyword evidence="1" id="KW-0472">Membrane</keyword>
<gene>
    <name evidence="2" type="ORF">SAMN04488552_2489</name>
</gene>
<dbReference type="RefSeq" id="WP_089663021.1">
    <property type="nucleotide sequence ID" value="NZ_LT629745.1"/>
</dbReference>
<keyword evidence="1" id="KW-0812">Transmembrane</keyword>
<dbReference type="AlphaFoldDB" id="A0A1H1QEQ6"/>
<reference evidence="2 3" key="1">
    <citation type="submission" date="2016-10" db="EMBL/GenBank/DDBJ databases">
        <authorList>
            <person name="Varghese N."/>
            <person name="Submissions S."/>
        </authorList>
    </citation>
    <scope>NUCLEOTIDE SEQUENCE [LARGE SCALE GENOMIC DNA]</scope>
    <source>
        <strain evidence="2 3">Mar_2010_102</strain>
    </source>
</reference>
<feature type="transmembrane region" description="Helical" evidence="1">
    <location>
        <begin position="43"/>
        <end position="65"/>
    </location>
</feature>
<evidence type="ECO:0000313" key="2">
    <source>
        <dbReference type="EMBL" id="SDS22041.1"/>
    </source>
</evidence>
<feature type="transmembrane region" description="Helical" evidence="1">
    <location>
        <begin position="147"/>
        <end position="165"/>
    </location>
</feature>
<evidence type="ECO:0008006" key="4">
    <source>
        <dbReference type="Google" id="ProtNLM"/>
    </source>
</evidence>
<evidence type="ECO:0000313" key="3">
    <source>
        <dbReference type="Proteomes" id="UP000198858"/>
    </source>
</evidence>
<feature type="transmembrane region" description="Helical" evidence="1">
    <location>
        <begin position="114"/>
        <end position="132"/>
    </location>
</feature>
<dbReference type="Proteomes" id="UP000198858">
    <property type="component" value="Chromosome I"/>
</dbReference>
<name>A0A1H1QEQ6_9FLAO</name>
<feature type="transmembrane region" description="Helical" evidence="1">
    <location>
        <begin position="85"/>
        <end position="102"/>
    </location>
</feature>
<feature type="transmembrane region" description="Helical" evidence="1">
    <location>
        <begin position="177"/>
        <end position="200"/>
    </location>
</feature>
<dbReference type="STRING" id="1250231.SAMN04488552_2489"/>
<accession>A0A1H1QEQ6</accession>
<feature type="transmembrane region" description="Helical" evidence="1">
    <location>
        <begin position="215"/>
        <end position="233"/>
    </location>
</feature>
<dbReference type="EMBL" id="LT629745">
    <property type="protein sequence ID" value="SDS22041.1"/>
    <property type="molecule type" value="Genomic_DNA"/>
</dbReference>
<proteinExistence type="predicted"/>
<evidence type="ECO:0000256" key="1">
    <source>
        <dbReference type="SAM" id="Phobius"/>
    </source>
</evidence>
<sequence length="246" mass="29496">MKEYLIYIFETKIYITHLMELIAAVAGSIFLTKTNRENSDYKIFVRFLWSVLLIDILGGYAALAYFSNYELFGFIKGTPFVRNEWYFNIVEVYFILIYTYLFRSQLSGRRMKNLLKWSIVGYLIIAVLNMYLSDDFFTGDLMLNDMLGAFLIVLSVFFYFFDMMISDKVLTFYKNLFFYVAIGVTISYLVRVPISIYGAYFNERNDAFLELFYDLVRYTNIFMYSMFAMGFYMDYRYRKKWLLQNT</sequence>